<proteinExistence type="inferred from homology"/>
<gene>
    <name evidence="8" type="ORF">L207DRAFT_473673</name>
</gene>
<evidence type="ECO:0000256" key="1">
    <source>
        <dbReference type="ARBA" id="ARBA00009431"/>
    </source>
</evidence>
<protein>
    <submittedName>
        <fullName evidence="8">Alpha/beta-hydrolase</fullName>
    </submittedName>
</protein>
<evidence type="ECO:0000256" key="6">
    <source>
        <dbReference type="ARBA" id="ARBA00023180"/>
    </source>
</evidence>
<evidence type="ECO:0000256" key="7">
    <source>
        <dbReference type="SAM" id="SignalP"/>
    </source>
</evidence>
<dbReference type="GO" id="GO:0006508">
    <property type="term" value="P:proteolysis"/>
    <property type="evidence" value="ECO:0007669"/>
    <property type="project" value="UniProtKB-KW"/>
</dbReference>
<dbReference type="STRING" id="1149755.A0A2J6QWM2"/>
<keyword evidence="4 7" id="KW-0732">Signal</keyword>
<dbReference type="InterPro" id="IPR001563">
    <property type="entry name" value="Peptidase_S10"/>
</dbReference>
<keyword evidence="9" id="KW-1185">Reference proteome</keyword>
<evidence type="ECO:0000313" key="8">
    <source>
        <dbReference type="EMBL" id="PMD30666.1"/>
    </source>
</evidence>
<dbReference type="PANTHER" id="PTHR11802:SF189">
    <property type="entry name" value="CARBOXYPEPTIDASE"/>
    <property type="match status" value="1"/>
</dbReference>
<evidence type="ECO:0000256" key="5">
    <source>
        <dbReference type="ARBA" id="ARBA00022801"/>
    </source>
</evidence>
<keyword evidence="3" id="KW-0645">Protease</keyword>
<dbReference type="EMBL" id="KZ613966">
    <property type="protein sequence ID" value="PMD30666.1"/>
    <property type="molecule type" value="Genomic_DNA"/>
</dbReference>
<dbReference type="Proteomes" id="UP000235786">
    <property type="component" value="Unassembled WGS sequence"/>
</dbReference>
<dbReference type="PRINTS" id="PR00724">
    <property type="entry name" value="CRBOXYPTASEC"/>
</dbReference>
<sequence length="651" mass="72790">MLSQLLTLAFASLVLSGFPPDPKGVKTIKSRYHEGVTISYKKPGLCETTPGVKSYSGYVHLPPGLLSDINGEEQDYPINTFFWFFEARKDPHNAPLSIWLNGGPGGSSLMGLLQENGPCFINSDSNSTTLNPWSWNNEVNMLYLDQPAQVGFSYDFLTNVTVNLALSDFDEGVDRVQPADFTHSIPEQNNTFLVGTMGSQSLNTTANTTVHAAHALWHFAQTWFSEFPAYKPHDDRVSLWTESYGGHYGPSFWRFFQEQNEKIKNGTIKEKGTHYIHLDTLGLINALLDAINQLPAYVEALYNNTYGIQLITKEEYENRTDQWYKSGGCRERLLKCQNQAKEEDPDWRGNVPSVIKCFKEFDGLCNVIETMFNYPKDKDFGWYDIAHPYADPTPEPHMHGYLNQAWVLEALGVPVNYTAASYAVGQAFDDTRDFDRAGASEAVSYLLDSGVKVHMVYGDRDFACGWNGGEAASLAIEYSGSKHFKHAGYAPILSSEGIGGFVRQYGNFSFSRVFQAGHEGPWYKPEVYYNIFMRAMFNKDIATGIIPVFDHLTTIGPSSMFHVKNKIPDRPEPKCYILDPRTCTAEQYATVLNRTAIVKDFFVVGTVVDTVPDEALEGGKQRVISVGAQPELKGACSGENTREIECFAGVY</sequence>
<evidence type="ECO:0000256" key="2">
    <source>
        <dbReference type="ARBA" id="ARBA00022645"/>
    </source>
</evidence>
<evidence type="ECO:0000256" key="4">
    <source>
        <dbReference type="ARBA" id="ARBA00022729"/>
    </source>
</evidence>
<dbReference type="SUPFAM" id="SSF53474">
    <property type="entry name" value="alpha/beta-Hydrolases"/>
    <property type="match status" value="1"/>
</dbReference>
<dbReference type="Gene3D" id="3.40.50.1820">
    <property type="entry name" value="alpha/beta hydrolase"/>
    <property type="match status" value="1"/>
</dbReference>
<dbReference type="GO" id="GO:0000324">
    <property type="term" value="C:fungal-type vacuole"/>
    <property type="evidence" value="ECO:0007669"/>
    <property type="project" value="TreeGrafter"/>
</dbReference>
<feature type="signal peptide" evidence="7">
    <location>
        <begin position="1"/>
        <end position="16"/>
    </location>
</feature>
<dbReference type="AlphaFoldDB" id="A0A2J6QWM2"/>
<organism evidence="8 9">
    <name type="scientific">Hyaloscypha variabilis (strain UAMH 11265 / GT02V1 / F)</name>
    <name type="common">Meliniomyces variabilis</name>
    <dbReference type="NCBI Taxonomy" id="1149755"/>
    <lineage>
        <taxon>Eukaryota</taxon>
        <taxon>Fungi</taxon>
        <taxon>Dikarya</taxon>
        <taxon>Ascomycota</taxon>
        <taxon>Pezizomycotina</taxon>
        <taxon>Leotiomycetes</taxon>
        <taxon>Helotiales</taxon>
        <taxon>Hyaloscyphaceae</taxon>
        <taxon>Hyaloscypha</taxon>
        <taxon>Hyaloscypha variabilis</taxon>
    </lineage>
</organism>
<accession>A0A2J6QWM2</accession>
<keyword evidence="6" id="KW-0325">Glycoprotein</keyword>
<keyword evidence="2" id="KW-0121">Carboxypeptidase</keyword>
<keyword evidence="5 8" id="KW-0378">Hydrolase</keyword>
<dbReference type="OrthoDB" id="443318at2759"/>
<comment type="similarity">
    <text evidence="1">Belongs to the peptidase S10 family.</text>
</comment>
<evidence type="ECO:0000256" key="3">
    <source>
        <dbReference type="ARBA" id="ARBA00022670"/>
    </source>
</evidence>
<dbReference type="GO" id="GO:0004185">
    <property type="term" value="F:serine-type carboxypeptidase activity"/>
    <property type="evidence" value="ECO:0007669"/>
    <property type="project" value="InterPro"/>
</dbReference>
<dbReference type="Pfam" id="PF00450">
    <property type="entry name" value="Peptidase_S10"/>
    <property type="match status" value="1"/>
</dbReference>
<reference evidence="8 9" key="1">
    <citation type="submission" date="2016-04" db="EMBL/GenBank/DDBJ databases">
        <title>A degradative enzymes factory behind the ericoid mycorrhizal symbiosis.</title>
        <authorList>
            <consortium name="DOE Joint Genome Institute"/>
            <person name="Martino E."/>
            <person name="Morin E."/>
            <person name="Grelet G."/>
            <person name="Kuo A."/>
            <person name="Kohler A."/>
            <person name="Daghino S."/>
            <person name="Barry K."/>
            <person name="Choi C."/>
            <person name="Cichocki N."/>
            <person name="Clum A."/>
            <person name="Copeland A."/>
            <person name="Hainaut M."/>
            <person name="Haridas S."/>
            <person name="Labutti K."/>
            <person name="Lindquist E."/>
            <person name="Lipzen A."/>
            <person name="Khouja H.-R."/>
            <person name="Murat C."/>
            <person name="Ohm R."/>
            <person name="Olson A."/>
            <person name="Spatafora J."/>
            <person name="Veneault-Fourrey C."/>
            <person name="Henrissat B."/>
            <person name="Grigoriev I."/>
            <person name="Martin F."/>
            <person name="Perotto S."/>
        </authorList>
    </citation>
    <scope>NUCLEOTIDE SEQUENCE [LARGE SCALE GENOMIC DNA]</scope>
    <source>
        <strain evidence="8 9">F</strain>
    </source>
</reference>
<dbReference type="PANTHER" id="PTHR11802">
    <property type="entry name" value="SERINE PROTEASE FAMILY S10 SERINE CARBOXYPEPTIDASE"/>
    <property type="match status" value="1"/>
</dbReference>
<dbReference type="InterPro" id="IPR029058">
    <property type="entry name" value="AB_hydrolase_fold"/>
</dbReference>
<name>A0A2J6QWM2_HYAVF</name>
<feature type="chain" id="PRO_5014445898" evidence="7">
    <location>
        <begin position="17"/>
        <end position="651"/>
    </location>
</feature>
<evidence type="ECO:0000313" key="9">
    <source>
        <dbReference type="Proteomes" id="UP000235786"/>
    </source>
</evidence>